<evidence type="ECO:0000313" key="2">
    <source>
        <dbReference type="Proteomes" id="UP001371456"/>
    </source>
</evidence>
<proteinExistence type="predicted"/>
<name>A0AAN8T739_SOLBU</name>
<evidence type="ECO:0000313" key="1">
    <source>
        <dbReference type="EMBL" id="KAK6779747.1"/>
    </source>
</evidence>
<dbReference type="EMBL" id="JBANQN010000009">
    <property type="protein sequence ID" value="KAK6779747.1"/>
    <property type="molecule type" value="Genomic_DNA"/>
</dbReference>
<protein>
    <submittedName>
        <fullName evidence="1">Uncharacterized protein</fullName>
    </submittedName>
</protein>
<sequence>MTKVSLILSSFLTGSRDSEAHHFTV</sequence>
<organism evidence="1 2">
    <name type="scientific">Solanum bulbocastanum</name>
    <name type="common">Wild potato</name>
    <dbReference type="NCBI Taxonomy" id="147425"/>
    <lineage>
        <taxon>Eukaryota</taxon>
        <taxon>Viridiplantae</taxon>
        <taxon>Streptophyta</taxon>
        <taxon>Embryophyta</taxon>
        <taxon>Tracheophyta</taxon>
        <taxon>Spermatophyta</taxon>
        <taxon>Magnoliopsida</taxon>
        <taxon>eudicotyledons</taxon>
        <taxon>Gunneridae</taxon>
        <taxon>Pentapetalae</taxon>
        <taxon>asterids</taxon>
        <taxon>lamiids</taxon>
        <taxon>Solanales</taxon>
        <taxon>Solanaceae</taxon>
        <taxon>Solanoideae</taxon>
        <taxon>Solaneae</taxon>
        <taxon>Solanum</taxon>
    </lineage>
</organism>
<dbReference type="Proteomes" id="UP001371456">
    <property type="component" value="Unassembled WGS sequence"/>
</dbReference>
<keyword evidence="2" id="KW-1185">Reference proteome</keyword>
<accession>A0AAN8T739</accession>
<dbReference type="AlphaFoldDB" id="A0AAN8T739"/>
<comment type="caution">
    <text evidence="1">The sequence shown here is derived from an EMBL/GenBank/DDBJ whole genome shotgun (WGS) entry which is preliminary data.</text>
</comment>
<reference evidence="1 2" key="1">
    <citation type="submission" date="2024-02" db="EMBL/GenBank/DDBJ databases">
        <title>de novo genome assembly of Solanum bulbocastanum strain 11H21.</title>
        <authorList>
            <person name="Hosaka A.J."/>
        </authorList>
    </citation>
    <scope>NUCLEOTIDE SEQUENCE [LARGE SCALE GENOMIC DNA]</scope>
    <source>
        <tissue evidence="1">Young leaves</tissue>
    </source>
</reference>
<gene>
    <name evidence="1" type="ORF">RDI58_021931</name>
</gene>